<sequence>MNTANLEVFSLMIFALTSFQLCSCVPGKTQRSEPRDENSQGLLQRWLTEPSLEQADKRMDVPQTKVLQKRIFMGENKGDSRYNGFDPVKSGHESAPDRSIRGRKKQFGERFEALNEFKNDVPYARQAQILQKRIFMGENRGRDVPDSRYTSKVFVGKDPQKDDPESIPHESDLEKLLSLRARARDLHMNIDNYIEEYRKKDAGQENMKKGDRLHDAKWENIPQRFRA</sequence>
<organism evidence="3 4">
    <name type="scientific">Porites lobata</name>
    <dbReference type="NCBI Taxonomy" id="104759"/>
    <lineage>
        <taxon>Eukaryota</taxon>
        <taxon>Metazoa</taxon>
        <taxon>Cnidaria</taxon>
        <taxon>Anthozoa</taxon>
        <taxon>Hexacorallia</taxon>
        <taxon>Scleractinia</taxon>
        <taxon>Fungiina</taxon>
        <taxon>Poritidae</taxon>
        <taxon>Porites</taxon>
    </lineage>
</organism>
<evidence type="ECO:0000256" key="1">
    <source>
        <dbReference type="SAM" id="MobiDB-lite"/>
    </source>
</evidence>
<feature type="signal peptide" evidence="2">
    <location>
        <begin position="1"/>
        <end position="24"/>
    </location>
</feature>
<feature type="compositionally biased region" description="Basic and acidic residues" evidence="1">
    <location>
        <begin position="203"/>
        <end position="218"/>
    </location>
</feature>
<dbReference type="EMBL" id="CALNXK010000081">
    <property type="protein sequence ID" value="CAH3147580.1"/>
    <property type="molecule type" value="Genomic_DNA"/>
</dbReference>
<evidence type="ECO:0000313" key="3">
    <source>
        <dbReference type="EMBL" id="CAH3147580.1"/>
    </source>
</evidence>
<proteinExistence type="predicted"/>
<feature type="compositionally biased region" description="Basic and acidic residues" evidence="1">
    <location>
        <begin position="89"/>
        <end position="99"/>
    </location>
</feature>
<comment type="caution">
    <text evidence="3">The sequence shown here is derived from an EMBL/GenBank/DDBJ whole genome shotgun (WGS) entry which is preliminary data.</text>
</comment>
<gene>
    <name evidence="3" type="ORF">PLOB_00046166</name>
</gene>
<keyword evidence="4" id="KW-1185">Reference proteome</keyword>
<feature type="region of interest" description="Disordered" evidence="1">
    <location>
        <begin position="78"/>
        <end position="99"/>
    </location>
</feature>
<reference evidence="3 4" key="1">
    <citation type="submission" date="2022-05" db="EMBL/GenBank/DDBJ databases">
        <authorList>
            <consortium name="Genoscope - CEA"/>
            <person name="William W."/>
        </authorList>
    </citation>
    <scope>NUCLEOTIDE SEQUENCE [LARGE SCALE GENOMIC DNA]</scope>
</reference>
<dbReference type="Proteomes" id="UP001159405">
    <property type="component" value="Unassembled WGS sequence"/>
</dbReference>
<feature type="region of interest" description="Disordered" evidence="1">
    <location>
        <begin position="203"/>
        <end position="227"/>
    </location>
</feature>
<name>A0ABN8PSH3_9CNID</name>
<evidence type="ECO:0000313" key="4">
    <source>
        <dbReference type="Proteomes" id="UP001159405"/>
    </source>
</evidence>
<keyword evidence="2" id="KW-0732">Signal</keyword>
<evidence type="ECO:0000256" key="2">
    <source>
        <dbReference type="SAM" id="SignalP"/>
    </source>
</evidence>
<feature type="chain" id="PRO_5047356180" evidence="2">
    <location>
        <begin position="25"/>
        <end position="227"/>
    </location>
</feature>
<accession>A0ABN8PSH3</accession>
<protein>
    <submittedName>
        <fullName evidence="3">Uncharacterized protein</fullName>
    </submittedName>
</protein>